<evidence type="ECO:0000313" key="3">
    <source>
        <dbReference type="Proteomes" id="UP000289857"/>
    </source>
</evidence>
<feature type="signal peptide" evidence="1">
    <location>
        <begin position="1"/>
        <end position="18"/>
    </location>
</feature>
<reference evidence="3" key="1">
    <citation type="submission" date="2019-01" db="EMBL/GenBank/DDBJ databases">
        <title>Cytophagaceae bacterium strain CAR-16.</title>
        <authorList>
            <person name="Chen W.-M."/>
        </authorList>
    </citation>
    <scope>NUCLEOTIDE SEQUENCE [LARGE SCALE GENOMIC DNA]</scope>
    <source>
        <strain evidence="3">WWJ-16</strain>
    </source>
</reference>
<evidence type="ECO:0000256" key="1">
    <source>
        <dbReference type="SAM" id="SignalP"/>
    </source>
</evidence>
<proteinExistence type="predicted"/>
<gene>
    <name evidence="2" type="ORF">EQG61_12985</name>
</gene>
<dbReference type="RefSeq" id="WP_129462378.1">
    <property type="nucleotide sequence ID" value="NZ_SBKN01000009.1"/>
</dbReference>
<protein>
    <recommendedName>
        <fullName evidence="4">Outer membrane protein beta-barrel domain-containing protein</fullName>
    </recommendedName>
</protein>
<feature type="chain" id="PRO_5020490015" description="Outer membrane protein beta-barrel domain-containing protein" evidence="1">
    <location>
        <begin position="19"/>
        <end position="196"/>
    </location>
</feature>
<keyword evidence="3" id="KW-1185">Reference proteome</keyword>
<dbReference type="Proteomes" id="UP000289857">
    <property type="component" value="Unassembled WGS sequence"/>
</dbReference>
<dbReference type="AlphaFoldDB" id="A0A4Q1K443"/>
<accession>A0A4Q1K443</accession>
<comment type="caution">
    <text evidence="2">The sequence shown here is derived from an EMBL/GenBank/DDBJ whole genome shotgun (WGS) entry which is preliminary data.</text>
</comment>
<name>A0A4Q1K443_9FLAO</name>
<organism evidence="2 3">
    <name type="scientific">Flavobacterium stagni</name>
    <dbReference type="NCBI Taxonomy" id="2506421"/>
    <lineage>
        <taxon>Bacteria</taxon>
        <taxon>Pseudomonadati</taxon>
        <taxon>Bacteroidota</taxon>
        <taxon>Flavobacteriia</taxon>
        <taxon>Flavobacteriales</taxon>
        <taxon>Flavobacteriaceae</taxon>
        <taxon>Flavobacterium</taxon>
    </lineage>
</organism>
<evidence type="ECO:0008006" key="4">
    <source>
        <dbReference type="Google" id="ProtNLM"/>
    </source>
</evidence>
<evidence type="ECO:0000313" key="2">
    <source>
        <dbReference type="EMBL" id="RXR20327.1"/>
    </source>
</evidence>
<keyword evidence="1" id="KW-0732">Signal</keyword>
<sequence>MKKSFYLVVLLFSLGMNAQNFGFFLFNPSLRVGAAVPTQIGNTALNHFYTTPVGIDVNYSIFKLYKGEFNIGYSGASYRFVGVPDFTAYTRSTQSVYYMQLTYEVDLKKNWSVTPFVNLGAEQLRHQENGALIAIQNGTQVQLGGYLNFKLAAILKAYAGLSFSTTNYNLQDGVSEYVTKYKKSQALVFTLGLKIN</sequence>
<dbReference type="EMBL" id="SBKN01000009">
    <property type="protein sequence ID" value="RXR20327.1"/>
    <property type="molecule type" value="Genomic_DNA"/>
</dbReference>